<accession>B4RA03</accession>
<dbReference type="InterPro" id="IPR005546">
    <property type="entry name" value="Autotransporte_beta"/>
</dbReference>
<name>B4RA03_PHEZH</name>
<feature type="region of interest" description="Disordered" evidence="1">
    <location>
        <begin position="267"/>
        <end position="290"/>
    </location>
</feature>
<reference evidence="4 5" key="1">
    <citation type="journal article" date="2008" name="BMC Genomics">
        <title>Complete genome of Phenylobacterium zucineum - a novel facultative intracellular bacterium isolated from human erythroleukemia cell line K562.</title>
        <authorList>
            <person name="Luo Y."/>
            <person name="Xu X."/>
            <person name="Ding Z."/>
            <person name="Liu Z."/>
            <person name="Zhang B."/>
            <person name="Yan Z."/>
            <person name="Sun J."/>
            <person name="Hu S."/>
            <person name="Hu X."/>
        </authorList>
    </citation>
    <scope>NUCLEOTIDE SEQUENCE [LARGE SCALE GENOMIC DNA]</scope>
    <source>
        <strain evidence="4 5">HLK1</strain>
    </source>
</reference>
<dbReference type="InterPro" id="IPR006315">
    <property type="entry name" value="OM_autotransptr_brl_dom"/>
</dbReference>
<dbReference type="EMBL" id="CP000747">
    <property type="protein sequence ID" value="ACG79507.1"/>
    <property type="molecule type" value="Genomic_DNA"/>
</dbReference>
<dbReference type="OrthoDB" id="7613961at2"/>
<evidence type="ECO:0000259" key="3">
    <source>
        <dbReference type="PROSITE" id="PS51208"/>
    </source>
</evidence>
<sequence>MKRLFVSAAVLPLLHAAGAHAETKISTATTTPVRTSTVSGGQPDSILIEANGSIKPTAAGAAVTMDSAHAVKNSGAIGFTGVSNATGVLLVGGASGAFTNSGTIDIVEDYTAEDADKDGDLDGPLAQGANRFGVRATGPGAFTGDVRNEGAINVEGNDSGGVSLETRLQGSLTNAASVGVVGDRSVGVRADSVSGDVRITGAVAVRGQGSVGVQLGDVDGAVVLQNGITATGYRSTQRADDATRAKLDADDLLQGGAAVRLTGNVGKGLLLDRPPTESNADDKDEDDDGVDDTLEATAQLASSGSSPALDIGGAQATTFGLVGTGDRAFGIVNRGQITSDGVNDAVSATAVRIGQTGGGTTTIQGGIYNDKAVISAKAYGAEATGLLLNPGAVVNTLRNTGTIAGDQIGGAHEGRAIVDLSGTLNIIDNSGVIRGSVTPKSGETATARGVALDLRANANGVALTQAKVGSDDKPQIIGDVLFGSGRDVLTVRAGTVTGDLSFGAGQDELVIDGGAQVAGRLSDSDGRLTVNMGEGRLTVTNTDTVNVNALHLGQKAVLAVTIDPAADEATRFRVAGQATFASGSQLDVELRSLLRGSHSYEVVRADQLSVADAAATISGAPYLYKSALRADISTGSLYVDIQPKTAAELGMNRSGAQAYTAVFDNLDTSEALEQAFLAQTTEDGFFGLYDQMLPDHSGGAIMSAAAISSAISAATAQPMTIDRESGTGIWAQEILFEIRRGREDALGFKSQGFGLAGGVDLLGDANALGLSAAFVATEYRDRGAAAGEQVSMNVLNGGGYWRYSAGALQASARAGVGYVWFDGDRRLVGSGLELRAESDWTGWIADAHAAVSYTLDVGAFYARPELALDYLRLSEDGYTESGGGAGFDLTVEDRKGDLLTGQAALAVGWRFGEEFYWAPELKVGWRQRLAGNPGETTARFGDGNPFTLDAEQVFDGGIVARLGLRGGSPKAVYALDAGGTFEDKYREYDIRATVRFQF</sequence>
<dbReference type="KEGG" id="pzu:PHZ_c3098"/>
<dbReference type="Pfam" id="PF03797">
    <property type="entry name" value="Autotransporter"/>
    <property type="match status" value="1"/>
</dbReference>
<evidence type="ECO:0000313" key="4">
    <source>
        <dbReference type="EMBL" id="ACG79507.1"/>
    </source>
</evidence>
<feature type="signal peptide" evidence="2">
    <location>
        <begin position="1"/>
        <end position="21"/>
    </location>
</feature>
<protein>
    <submittedName>
        <fullName evidence="4">Autotransporter</fullName>
    </submittedName>
</protein>
<feature type="chain" id="PRO_5002825271" evidence="2">
    <location>
        <begin position="22"/>
        <end position="998"/>
    </location>
</feature>
<evidence type="ECO:0000256" key="2">
    <source>
        <dbReference type="SAM" id="SignalP"/>
    </source>
</evidence>
<feature type="domain" description="Autotransporter" evidence="3">
    <location>
        <begin position="722"/>
        <end position="998"/>
    </location>
</feature>
<dbReference type="PROSITE" id="PS51208">
    <property type="entry name" value="AUTOTRANSPORTER"/>
    <property type="match status" value="1"/>
</dbReference>
<evidence type="ECO:0000256" key="1">
    <source>
        <dbReference type="SAM" id="MobiDB-lite"/>
    </source>
</evidence>
<evidence type="ECO:0000313" key="5">
    <source>
        <dbReference type="Proteomes" id="UP000001868"/>
    </source>
</evidence>
<organism evidence="4 5">
    <name type="scientific">Phenylobacterium zucineum (strain HLK1)</name>
    <dbReference type="NCBI Taxonomy" id="450851"/>
    <lineage>
        <taxon>Bacteria</taxon>
        <taxon>Pseudomonadati</taxon>
        <taxon>Pseudomonadota</taxon>
        <taxon>Alphaproteobacteria</taxon>
        <taxon>Caulobacterales</taxon>
        <taxon>Caulobacteraceae</taxon>
        <taxon>Phenylobacterium</taxon>
    </lineage>
</organism>
<proteinExistence type="predicted"/>
<keyword evidence="2" id="KW-0732">Signal</keyword>
<dbReference type="RefSeq" id="WP_012523645.1">
    <property type="nucleotide sequence ID" value="NC_011144.1"/>
</dbReference>
<dbReference type="NCBIfam" id="TIGR01414">
    <property type="entry name" value="autotrans_barl"/>
    <property type="match status" value="1"/>
</dbReference>
<gene>
    <name evidence="4" type="ordered locus">PHZ_c3098</name>
</gene>
<dbReference type="AlphaFoldDB" id="B4RA03"/>
<dbReference type="InterPro" id="IPR036709">
    <property type="entry name" value="Autotransporte_beta_dom_sf"/>
</dbReference>
<keyword evidence="5" id="KW-1185">Reference proteome</keyword>
<dbReference type="SUPFAM" id="SSF103515">
    <property type="entry name" value="Autotransporter"/>
    <property type="match status" value="1"/>
</dbReference>
<dbReference type="HOGENOM" id="CLU_010547_0_0_5"/>
<dbReference type="GO" id="GO:0019867">
    <property type="term" value="C:outer membrane"/>
    <property type="evidence" value="ECO:0007669"/>
    <property type="project" value="InterPro"/>
</dbReference>
<dbReference type="eggNOG" id="COG4625">
    <property type="taxonomic scope" value="Bacteria"/>
</dbReference>
<dbReference type="STRING" id="450851.PHZ_c3098"/>
<dbReference type="SMART" id="SM00869">
    <property type="entry name" value="Autotransporter"/>
    <property type="match status" value="1"/>
</dbReference>
<dbReference type="Gene3D" id="2.40.128.130">
    <property type="entry name" value="Autotransporter beta-domain"/>
    <property type="match status" value="1"/>
</dbReference>
<dbReference type="Proteomes" id="UP000001868">
    <property type="component" value="Chromosome"/>
</dbReference>